<name>A0ABX9N2W9_9MICO</name>
<dbReference type="EMBL" id="QWEE01000411">
    <property type="protein sequence ID" value="RII88993.1"/>
    <property type="molecule type" value="Genomic_DNA"/>
</dbReference>
<feature type="region of interest" description="Disordered" evidence="1">
    <location>
        <begin position="25"/>
        <end position="49"/>
    </location>
</feature>
<feature type="transmembrane region" description="Helical" evidence="2">
    <location>
        <begin position="233"/>
        <end position="254"/>
    </location>
</feature>
<keyword evidence="5" id="KW-1185">Reference proteome</keyword>
<evidence type="ECO:0000313" key="4">
    <source>
        <dbReference type="EMBL" id="RII88993.1"/>
    </source>
</evidence>
<accession>A0ABX9N2W9</accession>
<evidence type="ECO:0000256" key="1">
    <source>
        <dbReference type="SAM" id="MobiDB-lite"/>
    </source>
</evidence>
<keyword evidence="2" id="KW-0472">Membrane</keyword>
<evidence type="ECO:0000256" key="3">
    <source>
        <dbReference type="SAM" id="SignalP"/>
    </source>
</evidence>
<dbReference type="RefSeq" id="WP_119373806.1">
    <property type="nucleotide sequence ID" value="NZ_CP040792.1"/>
</dbReference>
<sequence length="265" mass="26188">MRARTGTGTGTVALCLALATASPASGSPAAAAPPAAPASPWDVTPPLAPADGTLEVVERTDPDIPLSGLAPGDTIDWAADVTNVSGDGSPLTVRLDAMRSMVLTGDPRSGVQLDVRLCDGGFDPAPAWMSCPGSLDRLGSGPAATLGHVDTTAPLAPGETVGILVRIRFPAEADNAMERASGMLRVSFALADDAGAVPVPGSGAGSPVAPCGGSTTASGHVPRDLLPVTGRDVFAALAGALLALLGGGILFLAARRDRSDGEAAS</sequence>
<evidence type="ECO:0000313" key="5">
    <source>
        <dbReference type="Proteomes" id="UP000265355"/>
    </source>
</evidence>
<feature type="signal peptide" evidence="3">
    <location>
        <begin position="1"/>
        <end position="26"/>
    </location>
</feature>
<keyword evidence="2" id="KW-0812">Transmembrane</keyword>
<evidence type="ECO:0000256" key="2">
    <source>
        <dbReference type="SAM" id="Phobius"/>
    </source>
</evidence>
<protein>
    <submittedName>
        <fullName evidence="4">Sortase</fullName>
    </submittedName>
</protein>
<gene>
    <name evidence="4" type="ORF">DZF98_14775</name>
</gene>
<proteinExistence type="predicted"/>
<keyword evidence="3" id="KW-0732">Signal</keyword>
<organism evidence="4 5">
    <name type="scientific">Clavibacter californiensis</name>
    <dbReference type="NCBI Taxonomy" id="1401995"/>
    <lineage>
        <taxon>Bacteria</taxon>
        <taxon>Bacillati</taxon>
        <taxon>Actinomycetota</taxon>
        <taxon>Actinomycetes</taxon>
        <taxon>Micrococcales</taxon>
        <taxon>Microbacteriaceae</taxon>
        <taxon>Clavibacter</taxon>
    </lineage>
</organism>
<keyword evidence="2" id="KW-1133">Transmembrane helix</keyword>
<reference evidence="4 5" key="1">
    <citation type="submission" date="2018-08" db="EMBL/GenBank/DDBJ databases">
        <title>Genome Sequence of Clavibacter michiganensis Subspecies type strains, and the Atypical Peach-Colored Strains Isolated from Tomato.</title>
        <authorList>
            <person name="Osdaghi E."/>
            <person name="Portier P."/>
            <person name="Briand M."/>
            <person name="Jacques M.-A."/>
        </authorList>
    </citation>
    <scope>NUCLEOTIDE SEQUENCE [LARGE SCALE GENOMIC DNA]</scope>
    <source>
        <strain evidence="4 5">CFBP 8216</strain>
    </source>
</reference>
<comment type="caution">
    <text evidence="4">The sequence shown here is derived from an EMBL/GenBank/DDBJ whole genome shotgun (WGS) entry which is preliminary data.</text>
</comment>
<feature type="chain" id="PRO_5045266398" evidence="3">
    <location>
        <begin position="27"/>
        <end position="265"/>
    </location>
</feature>
<dbReference type="Proteomes" id="UP000265355">
    <property type="component" value="Unassembled WGS sequence"/>
</dbReference>